<evidence type="ECO:0000313" key="22">
    <source>
        <dbReference type="EMBL" id="CAF3835465.1"/>
    </source>
</evidence>
<dbReference type="Proteomes" id="UP000663866">
    <property type="component" value="Unassembled WGS sequence"/>
</dbReference>
<accession>A0A816H788</accession>
<keyword evidence="11" id="KW-0653">Protein transport</keyword>
<dbReference type="NCBIfam" id="TIGR00080">
    <property type="entry name" value="pimt"/>
    <property type="match status" value="1"/>
</dbReference>
<evidence type="ECO:0000256" key="4">
    <source>
        <dbReference type="ARBA" id="ARBA00009466"/>
    </source>
</evidence>
<dbReference type="GO" id="GO:0004719">
    <property type="term" value="F:protein-L-isoaspartate (D-aspartate) O-methyltransferase activity"/>
    <property type="evidence" value="ECO:0007669"/>
    <property type="project" value="UniProtKB-EC"/>
</dbReference>
<dbReference type="InterPro" id="IPR016024">
    <property type="entry name" value="ARM-type_fold"/>
</dbReference>
<comment type="subcellular location">
    <subcellularLocation>
        <location evidence="2">Cytoplasm</location>
    </subcellularLocation>
    <subcellularLocation>
        <location evidence="1">Nucleus</location>
    </subcellularLocation>
</comment>
<gene>
    <name evidence="20" type="ORF">KQP761_LOCUS37575</name>
    <name evidence="22" type="ORF">OVN521_LOCUS5921</name>
    <name evidence="21" type="ORF">WKI299_LOCUS35272</name>
</gene>
<comment type="similarity">
    <text evidence="3">Belongs to the methyltransferase superfamily. L-isoaspartyl/D-aspartyl protein methyltransferase family.</text>
</comment>
<dbReference type="GO" id="GO:0005737">
    <property type="term" value="C:cytoplasm"/>
    <property type="evidence" value="ECO:0007669"/>
    <property type="project" value="UniProtKB-SubCell"/>
</dbReference>
<evidence type="ECO:0000256" key="18">
    <source>
        <dbReference type="ARBA" id="ARBA00042126"/>
    </source>
</evidence>
<dbReference type="InterPro" id="IPR011989">
    <property type="entry name" value="ARM-like"/>
</dbReference>
<feature type="domain" description="Exportin-7/Ran-binding protein 17 TPR repeats" evidence="19">
    <location>
        <begin position="473"/>
        <end position="725"/>
    </location>
</feature>
<dbReference type="Gene3D" id="1.25.10.10">
    <property type="entry name" value="Leucine-rich Repeat Variant"/>
    <property type="match status" value="1"/>
</dbReference>
<evidence type="ECO:0000313" key="24">
    <source>
        <dbReference type="Proteomes" id="UP000663866"/>
    </source>
</evidence>
<dbReference type="PANTHER" id="PTHR12596">
    <property type="entry name" value="EXPORTIN 4,7-RELATED"/>
    <property type="match status" value="1"/>
</dbReference>
<dbReference type="EMBL" id="CAJNOW010021275">
    <property type="protein sequence ID" value="CAF1683564.1"/>
    <property type="molecule type" value="Genomic_DNA"/>
</dbReference>
<comment type="caution">
    <text evidence="20">The sequence shown here is derived from an EMBL/GenBank/DDBJ whole genome shotgun (WGS) entry which is preliminary data.</text>
</comment>
<evidence type="ECO:0000259" key="19">
    <source>
        <dbReference type="Pfam" id="PF25795"/>
    </source>
</evidence>
<protein>
    <recommendedName>
        <fullName evidence="16">Exportin-4</fullName>
        <ecNumber evidence="5">2.1.1.77</ecNumber>
    </recommendedName>
    <alternativeName>
        <fullName evidence="14">L-isoaspartyl protein carboxyl methyltransferase</fullName>
    </alternativeName>
    <alternativeName>
        <fullName evidence="18">Protein L-isoaspartyl/D-aspartyl methyltransferase</fullName>
    </alternativeName>
    <alternativeName>
        <fullName evidence="17">Protein-L-isoaspartate(D-aspartate) O-methyltransferase</fullName>
    </alternativeName>
    <alternativeName>
        <fullName evidence="13">Protein-beta-aspartate methyltransferase</fullName>
    </alternativeName>
</protein>
<dbReference type="EMBL" id="CAJNRF010016935">
    <property type="protein sequence ID" value="CAF2216228.1"/>
    <property type="molecule type" value="Genomic_DNA"/>
</dbReference>
<comment type="catalytic activity">
    <reaction evidence="15">
        <text>[protein]-L-isoaspartate + S-adenosyl-L-methionine = [protein]-L-isoaspartate alpha-methyl ester + S-adenosyl-L-homocysteine</text>
        <dbReference type="Rhea" id="RHEA:12705"/>
        <dbReference type="Rhea" id="RHEA-COMP:12143"/>
        <dbReference type="Rhea" id="RHEA-COMP:12144"/>
        <dbReference type="ChEBI" id="CHEBI:57856"/>
        <dbReference type="ChEBI" id="CHEBI:59789"/>
        <dbReference type="ChEBI" id="CHEBI:90596"/>
        <dbReference type="ChEBI" id="CHEBI:90598"/>
        <dbReference type="EC" id="2.1.1.77"/>
    </reaction>
    <physiologicalReaction direction="left-to-right" evidence="15">
        <dbReference type="Rhea" id="RHEA:12706"/>
    </physiologicalReaction>
</comment>
<keyword evidence="24" id="KW-1185">Reference proteome</keyword>
<reference evidence="20" key="1">
    <citation type="submission" date="2021-02" db="EMBL/GenBank/DDBJ databases">
        <authorList>
            <person name="Nowell W R."/>
        </authorList>
    </citation>
    <scope>NUCLEOTIDE SEQUENCE</scope>
</reference>
<dbReference type="InterPro" id="IPR029063">
    <property type="entry name" value="SAM-dependent_MTases_sf"/>
</dbReference>
<dbReference type="OrthoDB" id="5548448at2759"/>
<evidence type="ECO:0000256" key="16">
    <source>
        <dbReference type="ARBA" id="ARBA00040444"/>
    </source>
</evidence>
<keyword evidence="8" id="KW-0489">Methyltransferase</keyword>
<keyword evidence="9" id="KW-0808">Transferase</keyword>
<dbReference type="InterPro" id="IPR000682">
    <property type="entry name" value="PCMT"/>
</dbReference>
<evidence type="ECO:0000256" key="1">
    <source>
        <dbReference type="ARBA" id="ARBA00004123"/>
    </source>
</evidence>
<evidence type="ECO:0000256" key="11">
    <source>
        <dbReference type="ARBA" id="ARBA00022927"/>
    </source>
</evidence>
<dbReference type="InterPro" id="IPR044189">
    <property type="entry name" value="XPO4/7-like"/>
</dbReference>
<dbReference type="GO" id="GO:0005049">
    <property type="term" value="F:nuclear export signal receptor activity"/>
    <property type="evidence" value="ECO:0007669"/>
    <property type="project" value="InterPro"/>
</dbReference>
<evidence type="ECO:0000256" key="5">
    <source>
        <dbReference type="ARBA" id="ARBA00011890"/>
    </source>
</evidence>
<dbReference type="GO" id="GO:0005643">
    <property type="term" value="C:nuclear pore"/>
    <property type="evidence" value="ECO:0007669"/>
    <property type="project" value="TreeGrafter"/>
</dbReference>
<evidence type="ECO:0000256" key="13">
    <source>
        <dbReference type="ARBA" id="ARBA00031323"/>
    </source>
</evidence>
<dbReference type="FunFam" id="3.40.50.150:FF:000027">
    <property type="entry name" value="Protein-L-isoaspartate O-methyltransferase"/>
    <property type="match status" value="1"/>
</dbReference>
<dbReference type="EC" id="2.1.1.77" evidence="5"/>
<keyword evidence="7" id="KW-0963">Cytoplasm</keyword>
<comment type="similarity">
    <text evidence="4">Belongs to the exportin family.</text>
</comment>
<dbReference type="Proteomes" id="UP000663834">
    <property type="component" value="Unassembled WGS sequence"/>
</dbReference>
<dbReference type="Gene3D" id="3.40.50.150">
    <property type="entry name" value="Vaccinia Virus protein VP39"/>
    <property type="match status" value="1"/>
</dbReference>
<dbReference type="InterPro" id="IPR057947">
    <property type="entry name" value="TPR_XPO7/RBP17"/>
</dbReference>
<evidence type="ECO:0000313" key="21">
    <source>
        <dbReference type="EMBL" id="CAF2216228.1"/>
    </source>
</evidence>
<proteinExistence type="inferred from homology"/>
<evidence type="ECO:0000256" key="9">
    <source>
        <dbReference type="ARBA" id="ARBA00022679"/>
    </source>
</evidence>
<dbReference type="Proteomes" id="UP000663856">
    <property type="component" value="Unassembled WGS sequence"/>
</dbReference>
<dbReference type="GO" id="GO:0032259">
    <property type="term" value="P:methylation"/>
    <property type="evidence" value="ECO:0007669"/>
    <property type="project" value="UniProtKB-KW"/>
</dbReference>
<dbReference type="PROSITE" id="PS01279">
    <property type="entry name" value="PCMT"/>
    <property type="match status" value="1"/>
</dbReference>
<keyword evidence="10" id="KW-0949">S-adenosyl-L-methionine</keyword>
<evidence type="ECO:0000256" key="12">
    <source>
        <dbReference type="ARBA" id="ARBA00023242"/>
    </source>
</evidence>
<dbReference type="SUPFAM" id="SSF48371">
    <property type="entry name" value="ARM repeat"/>
    <property type="match status" value="1"/>
</dbReference>
<evidence type="ECO:0000313" key="20">
    <source>
        <dbReference type="EMBL" id="CAF1683564.1"/>
    </source>
</evidence>
<dbReference type="SUPFAM" id="SSF53335">
    <property type="entry name" value="S-adenosyl-L-methionine-dependent methyltransferases"/>
    <property type="match status" value="1"/>
</dbReference>
<keyword evidence="6" id="KW-0813">Transport</keyword>
<evidence type="ECO:0000256" key="2">
    <source>
        <dbReference type="ARBA" id="ARBA00004496"/>
    </source>
</evidence>
<evidence type="ECO:0000256" key="15">
    <source>
        <dbReference type="ARBA" id="ARBA00035815"/>
    </source>
</evidence>
<dbReference type="GO" id="GO:0006611">
    <property type="term" value="P:protein export from nucleus"/>
    <property type="evidence" value="ECO:0007669"/>
    <property type="project" value="TreeGrafter"/>
</dbReference>
<evidence type="ECO:0000256" key="14">
    <source>
        <dbReference type="ARBA" id="ARBA00031350"/>
    </source>
</evidence>
<evidence type="ECO:0000256" key="10">
    <source>
        <dbReference type="ARBA" id="ARBA00022691"/>
    </source>
</evidence>
<evidence type="ECO:0000256" key="8">
    <source>
        <dbReference type="ARBA" id="ARBA00022603"/>
    </source>
</evidence>
<dbReference type="CDD" id="cd02440">
    <property type="entry name" value="AdoMet_MTases"/>
    <property type="match status" value="1"/>
</dbReference>
<evidence type="ECO:0000256" key="3">
    <source>
        <dbReference type="ARBA" id="ARBA00005369"/>
    </source>
</evidence>
<dbReference type="EMBL" id="CAJOBG010000605">
    <property type="protein sequence ID" value="CAF3835465.1"/>
    <property type="molecule type" value="Genomic_DNA"/>
</dbReference>
<name>A0A816H788_9BILA</name>
<evidence type="ECO:0000256" key="7">
    <source>
        <dbReference type="ARBA" id="ARBA00022490"/>
    </source>
</evidence>
<evidence type="ECO:0000256" key="17">
    <source>
        <dbReference type="ARBA" id="ARBA00040923"/>
    </source>
</evidence>
<dbReference type="Pfam" id="PF25795">
    <property type="entry name" value="TPR_XPO7"/>
    <property type="match status" value="1"/>
</dbReference>
<organism evidence="20 23">
    <name type="scientific">Rotaria magnacalcarata</name>
    <dbReference type="NCBI Taxonomy" id="392030"/>
    <lineage>
        <taxon>Eukaryota</taxon>
        <taxon>Metazoa</taxon>
        <taxon>Spiralia</taxon>
        <taxon>Gnathifera</taxon>
        <taxon>Rotifera</taxon>
        <taxon>Eurotatoria</taxon>
        <taxon>Bdelloidea</taxon>
        <taxon>Philodinida</taxon>
        <taxon>Philodinidae</taxon>
        <taxon>Rotaria</taxon>
    </lineage>
</organism>
<dbReference type="PANTHER" id="PTHR12596:SF1">
    <property type="entry name" value="EXPORTIN-4"/>
    <property type="match status" value="1"/>
</dbReference>
<evidence type="ECO:0000313" key="23">
    <source>
        <dbReference type="Proteomes" id="UP000663834"/>
    </source>
</evidence>
<dbReference type="Pfam" id="PF01135">
    <property type="entry name" value="PCMT"/>
    <property type="match status" value="1"/>
</dbReference>
<sequence length="1400" mass="160439">MDMENIRQVLEDAAQIFLSAANTITNERRREAEKVFLQFRRSQFSLDLYRYLIEHSSSSYVVYQTLTALREGIVKEWSSLDDALKEQVVQYLLSYVYTHYSTLSGHVREQALQILVVINKRRKAQRAQIAKNGFTVSLALSNLLQSANNQEFQFGLTLLNAFINEYSFSNANEAGLTVEQRHSVKRDFEENELKTVFELLLNKLQSNLSSISNSSSSDHSLFSSILAAIEKILLWNFSSSFPNARRHMESSNNVETIDWRPPVSWKQLVFDQQLVEFFFHIYGTLKSLNETKIILQRRCQILRCLSQLACLNGSLVSDEQCRLRYLTTFSHYFVQTFLINSTLTIHLIECFDLSNIISNLITLFTVKGFCSMNNDLCNSFLQLMSQITVLLCRTTTTTSSNNQLDKIIEDPTIGKDTFDRLLQAWSRLLYGIDFGRFANLRSLAIEIFDTFLQTHLNINGNYEANDLDLIDNDNDEDDRDLFSEQLICIGLFGRHIIDYSLPLLIRLLMDRTKKLYDMMNNSSSNINTNSLDQINDDLHWLLLISGHVLTEEYDSDEQKTIPEAVMSFSSQQVKYCDLNKSVQIAQHVLQQSQLDLSDEIMQGVSPVTQCLVAVLKLSETERLFCSKGQFEYISVQVAVSLTWFIRRLAANYLGFDEQSYKDVSQTLSMLLGKGSEMLEFLTNYFLSKVVINLQMWASESDVIKETADLFVTLSMKKDSSLIIIKNDLFWTLANNVITNQMPIQLINEEYKRSLIKGITCSCLNNTSDEYRLHFDRSIFQILNQRLKSIVESIHTLLEQIKLNTSNKTHCTNALQTFYTENVLSQISTLINSYCGLIEGGSRCLSEQITYLFEHSQQTLQYILDLFDFYHNYCDQVQIILELFSLYAEHVLVYLNQNHTKVFYTYVLRLLQIFTKCNYGKKTKEVNADEDFNAHIYTLLNCLNHLLAKDFIDFSNETSSHPEVNVGDVILYGLIICLPLIQSDNLLKIPSISLCYYKLVSSLCEQHSECLFRLLNQDQYSIFLSTIKSGLDNYDNEICKMCLETIQSLALYTIKQQKLNQTNEKSKYLEHFLDYLLQETVITTTTLSDLFDTLAGTIYTLICAYSNQFYQFLGQMKQYDENLSIIIDKLANDIGQRPDYNRKAKLSFTVKFESIFYQSYRIVAFNSNMAWRSSGASHKELIENLYRNGVIKNQRIKEAMLRTDRGDFTDRTSDAYDDRPQSIGYAVTISAPHMHCFGLEILKDQLKPGAKVLDVGSGSGYLTACMARLVHPGGKAIGVDHIQELVDKSIVNIKKNNKDLFDEGIIEIHKGDGRQGYEAEAPYDAIHVGAAAPDTPHELIRQLKVGGRLVSPVGGTFGQEMITYDKKADGSYEEKRHMGVMYVPLTDEKQQYASAGIRKDL</sequence>
<evidence type="ECO:0000256" key="6">
    <source>
        <dbReference type="ARBA" id="ARBA00022448"/>
    </source>
</evidence>
<keyword evidence="12" id="KW-0539">Nucleus</keyword>